<dbReference type="AlphaFoldDB" id="A0A1Y1QVZ1"/>
<sequence>MNKYQPGLGWKHLGKGVWELWDGTRVSLLGLVRLPNEVYLSAHQSPESEQMWRLERIHGGNRKRALLTWARWKAAEFMAGYHQKTGGKSCQKIR</sequence>
<reference evidence="1 2" key="1">
    <citation type="submission" date="2017-01" db="EMBL/GenBank/DDBJ databases">
        <title>Novel large sulfur bacteria in the metagenomes of groundwater-fed chemosynthetic microbial mats in the Lake Huron basin.</title>
        <authorList>
            <person name="Sharrar A.M."/>
            <person name="Flood B.E."/>
            <person name="Bailey J.V."/>
            <person name="Jones D.S."/>
            <person name="Biddanda B."/>
            <person name="Ruberg S.A."/>
            <person name="Marcus D.N."/>
            <person name="Dick G.J."/>
        </authorList>
    </citation>
    <scope>NUCLEOTIDE SEQUENCE [LARGE SCALE GENOMIC DNA]</scope>
    <source>
        <strain evidence="1">A8</strain>
    </source>
</reference>
<gene>
    <name evidence="1" type="ORF">BWK73_09290</name>
</gene>
<name>A0A1Y1QVZ1_9GAMM</name>
<organism evidence="1 2">
    <name type="scientific">Thiothrix lacustris</name>
    <dbReference type="NCBI Taxonomy" id="525917"/>
    <lineage>
        <taxon>Bacteria</taxon>
        <taxon>Pseudomonadati</taxon>
        <taxon>Pseudomonadota</taxon>
        <taxon>Gammaproteobacteria</taxon>
        <taxon>Thiotrichales</taxon>
        <taxon>Thiotrichaceae</taxon>
        <taxon>Thiothrix</taxon>
    </lineage>
</organism>
<comment type="caution">
    <text evidence="1">The sequence shown here is derived from an EMBL/GenBank/DDBJ whole genome shotgun (WGS) entry which is preliminary data.</text>
</comment>
<evidence type="ECO:0000313" key="2">
    <source>
        <dbReference type="Proteomes" id="UP000192491"/>
    </source>
</evidence>
<proteinExistence type="predicted"/>
<dbReference type="EMBL" id="MTEJ01000027">
    <property type="protein sequence ID" value="OQX14578.1"/>
    <property type="molecule type" value="Genomic_DNA"/>
</dbReference>
<protein>
    <submittedName>
        <fullName evidence="1">Uncharacterized protein</fullName>
    </submittedName>
</protein>
<evidence type="ECO:0000313" key="1">
    <source>
        <dbReference type="EMBL" id="OQX14578.1"/>
    </source>
</evidence>
<dbReference type="Proteomes" id="UP000192491">
    <property type="component" value="Unassembled WGS sequence"/>
</dbReference>
<accession>A0A1Y1QVZ1</accession>